<evidence type="ECO:0000313" key="5">
    <source>
        <dbReference type="Proteomes" id="UP000566819"/>
    </source>
</evidence>
<accession>A0A8H4RQ46</accession>
<dbReference type="Gene3D" id="1.20.120.1020">
    <property type="entry name" value="Prion-inhibition and propagation, HeLo domain"/>
    <property type="match status" value="1"/>
</dbReference>
<sequence>MDPATVAGLVLGVVPLLISAVENYEVTFQPFVTYRRYAKEVERFTAKLEAQRAIFHNECQLLLQAIGQNLPDILRDPNHVARKDEQLLKRLQELLGSSYVTCVMTLKLINDTLNEVTEETKGFGDLIEKKKSKGKSTFSLFRQKVKISFSKNRLTDIINELRDYNEDLRRLSSQIRKLSSNSVLPPQPVTSAVISHLQISQQASSRLYEVLASGWACDDKVEHVASMSLKVEEKCKNSASKVRFNLAFTCIQPSLRCKPLWLAIESAPNDEPREPPPEKQAAALQNTLQKMGATGRVRFALSSVITTSTKMGSPSKPQGAGDPQINLCTMGRLCRYFRQVQNQAAPEPCMGFLEKTKTFKHFVYRNPAPQQPTHDFKSVSLKQILHSAAEEKRDRDGTEKLRLARLLALAVLRFHGTNWLPESWGSSDVQFIGDDDAFPDPEKLPDSPCFNTKLSNPSTQPRQIGHTNSSASFLATNETLFNLGVVLIELGYNAPFKKLSQSRGLQVGTNSQVADFIAARRLGESVHKRMNRTYGRLVEKCLNCNFGVATELDNAELQGAVVVQVVNQSIKSSRLSRFTKELLCCVTAGDYAISRPHYRCMILIALGITLNQSAAIDYLGPGQLLSRQLRSLHLLPLTDIAIASVATILLDLSLGLRGRCSFTPFPGSPRSGTATRVRRPVRMSLADSKKPTRHYRKTVAVPKENVNCIYI</sequence>
<keyword evidence="5" id="KW-1185">Reference proteome</keyword>
<dbReference type="PANTHER" id="PTHR35186">
    <property type="entry name" value="ANK_REP_REGION DOMAIN-CONTAINING PROTEIN"/>
    <property type="match status" value="1"/>
</dbReference>
<reference evidence="4 5" key="1">
    <citation type="submission" date="2020-03" db="EMBL/GenBank/DDBJ databases">
        <title>Draft Genome Sequence of Cudoniella acicularis.</title>
        <authorList>
            <person name="Buettner E."/>
            <person name="Kellner H."/>
        </authorList>
    </citation>
    <scope>NUCLEOTIDE SEQUENCE [LARGE SCALE GENOMIC DNA]</scope>
    <source>
        <strain evidence="4 5">DSM 108380</strain>
    </source>
</reference>
<keyword evidence="2" id="KW-0732">Signal</keyword>
<dbReference type="PANTHER" id="PTHR35186:SF4">
    <property type="entry name" value="PRION-INHIBITION AND PROPAGATION HELO DOMAIN-CONTAINING PROTEIN"/>
    <property type="match status" value="1"/>
</dbReference>
<evidence type="ECO:0000313" key="4">
    <source>
        <dbReference type="EMBL" id="KAF4634007.1"/>
    </source>
</evidence>
<dbReference type="InterPro" id="IPR056002">
    <property type="entry name" value="DUF7580"/>
</dbReference>
<evidence type="ECO:0000256" key="2">
    <source>
        <dbReference type="SAM" id="SignalP"/>
    </source>
</evidence>
<dbReference type="Proteomes" id="UP000566819">
    <property type="component" value="Unassembled WGS sequence"/>
</dbReference>
<evidence type="ECO:0000259" key="3">
    <source>
        <dbReference type="Pfam" id="PF24476"/>
    </source>
</evidence>
<dbReference type="InterPro" id="IPR038305">
    <property type="entry name" value="HeLo_sf"/>
</dbReference>
<organism evidence="4 5">
    <name type="scientific">Cudoniella acicularis</name>
    <dbReference type="NCBI Taxonomy" id="354080"/>
    <lineage>
        <taxon>Eukaryota</taxon>
        <taxon>Fungi</taxon>
        <taxon>Dikarya</taxon>
        <taxon>Ascomycota</taxon>
        <taxon>Pezizomycotina</taxon>
        <taxon>Leotiomycetes</taxon>
        <taxon>Helotiales</taxon>
        <taxon>Tricladiaceae</taxon>
        <taxon>Cudoniella</taxon>
    </lineage>
</organism>
<name>A0A8H4RQ46_9HELO</name>
<proteinExistence type="predicted"/>
<dbReference type="EMBL" id="JAAMPI010000215">
    <property type="protein sequence ID" value="KAF4634007.1"/>
    <property type="molecule type" value="Genomic_DNA"/>
</dbReference>
<evidence type="ECO:0000256" key="1">
    <source>
        <dbReference type="SAM" id="Coils"/>
    </source>
</evidence>
<feature type="chain" id="PRO_5034286828" description="DUF7580 domain-containing protein" evidence="2">
    <location>
        <begin position="21"/>
        <end position="711"/>
    </location>
</feature>
<dbReference type="Pfam" id="PF24476">
    <property type="entry name" value="DUF7580"/>
    <property type="match status" value="1"/>
</dbReference>
<feature type="domain" description="DUF7580" evidence="3">
    <location>
        <begin position="200"/>
        <end position="554"/>
    </location>
</feature>
<gene>
    <name evidence="4" type="ORF">G7Y89_g4108</name>
</gene>
<feature type="coiled-coil region" evidence="1">
    <location>
        <begin position="151"/>
        <end position="181"/>
    </location>
</feature>
<protein>
    <recommendedName>
        <fullName evidence="3">DUF7580 domain-containing protein</fullName>
    </recommendedName>
</protein>
<dbReference type="OrthoDB" id="5331891at2759"/>
<comment type="caution">
    <text evidence="4">The sequence shown here is derived from an EMBL/GenBank/DDBJ whole genome shotgun (WGS) entry which is preliminary data.</text>
</comment>
<dbReference type="AlphaFoldDB" id="A0A8H4RQ46"/>
<feature type="signal peptide" evidence="2">
    <location>
        <begin position="1"/>
        <end position="20"/>
    </location>
</feature>
<keyword evidence="1" id="KW-0175">Coiled coil</keyword>